<feature type="compositionally biased region" description="Polar residues" evidence="1">
    <location>
        <begin position="371"/>
        <end position="381"/>
    </location>
</feature>
<dbReference type="EMBL" id="MNAD01000712">
    <property type="protein sequence ID" value="OJT10903.1"/>
    <property type="molecule type" value="Genomic_DNA"/>
</dbReference>
<dbReference type="OrthoDB" id="3254051at2759"/>
<dbReference type="AlphaFoldDB" id="A0A1M2VTG7"/>
<feature type="region of interest" description="Disordered" evidence="1">
    <location>
        <begin position="144"/>
        <end position="163"/>
    </location>
</feature>
<feature type="compositionally biased region" description="Polar residues" evidence="1">
    <location>
        <begin position="104"/>
        <end position="113"/>
    </location>
</feature>
<feature type="region of interest" description="Disordered" evidence="1">
    <location>
        <begin position="180"/>
        <end position="306"/>
    </location>
</feature>
<evidence type="ECO:0000313" key="3">
    <source>
        <dbReference type="Proteomes" id="UP000184267"/>
    </source>
</evidence>
<keyword evidence="3" id="KW-1185">Reference proteome</keyword>
<comment type="caution">
    <text evidence="2">The sequence shown here is derived from an EMBL/GenBank/DDBJ whole genome shotgun (WGS) entry which is preliminary data.</text>
</comment>
<feature type="compositionally biased region" description="Basic and acidic residues" evidence="1">
    <location>
        <begin position="496"/>
        <end position="506"/>
    </location>
</feature>
<feature type="compositionally biased region" description="Basic and acidic residues" evidence="1">
    <location>
        <begin position="188"/>
        <end position="204"/>
    </location>
</feature>
<sequence length="548" mass="58378">MTLSPPARLRVSESSPPFLLQQRHGPPSYFLHRTPTAISRDGPSTPPPRQKRSFNIGTSVSGRPSRATSTSSPPPAQLADTDKDHVPATASALAEPAPPARVVTSASHRSLPNMSPPPDKALPPIPFPSRSPSPAADASLRSRSLLVPLSQSKVTRPVSQDAEETIRQLEQLAAELKQMGSGALAVANERRTREPPRRRLREAPAKSAGSGVPKASLSVPRIVVTNPSMENLARGPESETLSVRSPDSDDGSGDVTEEELWVEQYGGWGTSEKGKWKASAPDEDTDSHGSASSLHATPSSGRSTPAAAKPAEMFYIYDPIVSPVRLETCLASLTLRIRHQGAPEFLAGSSESPIARATAGFHSRRPVSLPKHQSQSQNPNPSIRHRRRRPAALVLATPEQAEWFGDIVLGSAPLLSRAQQTLVHRALPVLEPGSARSLPVLSPPSSPHFPPRRAVSSDAADASSSTSSHDGAVSLMARRSEQLAQMPRMSSTSTLGDRDGSGELERPSASWASSASLGPGTSSEPNSPRHGSRPRLKSFKGLFKHFSK</sequence>
<dbReference type="Proteomes" id="UP000184267">
    <property type="component" value="Unassembled WGS sequence"/>
</dbReference>
<proteinExistence type="predicted"/>
<feature type="compositionally biased region" description="Low complexity" evidence="1">
    <location>
        <begin position="452"/>
        <end position="474"/>
    </location>
</feature>
<feature type="region of interest" description="Disordered" evidence="1">
    <location>
        <begin position="434"/>
        <end position="548"/>
    </location>
</feature>
<feature type="compositionally biased region" description="Polar residues" evidence="1">
    <location>
        <begin position="288"/>
        <end position="303"/>
    </location>
</feature>
<gene>
    <name evidence="2" type="ORF">TRAPUB_12587</name>
</gene>
<name>A0A1M2VTG7_TRAPU</name>
<feature type="compositionally biased region" description="Basic residues" evidence="1">
    <location>
        <begin position="530"/>
        <end position="548"/>
    </location>
</feature>
<dbReference type="OMA" id="AQMPRMS"/>
<feature type="compositionally biased region" description="Polar residues" evidence="1">
    <location>
        <begin position="510"/>
        <end position="526"/>
    </location>
</feature>
<feature type="compositionally biased region" description="Polar residues" evidence="1">
    <location>
        <begin position="53"/>
        <end position="62"/>
    </location>
</feature>
<organism evidence="2 3">
    <name type="scientific">Trametes pubescens</name>
    <name type="common">White-rot fungus</name>
    <dbReference type="NCBI Taxonomy" id="154538"/>
    <lineage>
        <taxon>Eukaryota</taxon>
        <taxon>Fungi</taxon>
        <taxon>Dikarya</taxon>
        <taxon>Basidiomycota</taxon>
        <taxon>Agaricomycotina</taxon>
        <taxon>Agaricomycetes</taxon>
        <taxon>Polyporales</taxon>
        <taxon>Polyporaceae</taxon>
        <taxon>Trametes</taxon>
    </lineage>
</organism>
<protein>
    <submittedName>
        <fullName evidence="2">Uncharacterized protein</fullName>
    </submittedName>
</protein>
<feature type="compositionally biased region" description="Pro residues" evidence="1">
    <location>
        <begin position="114"/>
        <end position="131"/>
    </location>
</feature>
<evidence type="ECO:0000313" key="2">
    <source>
        <dbReference type="EMBL" id="OJT10903.1"/>
    </source>
</evidence>
<feature type="compositionally biased region" description="Acidic residues" evidence="1">
    <location>
        <begin position="248"/>
        <end position="261"/>
    </location>
</feature>
<evidence type="ECO:0000256" key="1">
    <source>
        <dbReference type="SAM" id="MobiDB-lite"/>
    </source>
</evidence>
<feature type="region of interest" description="Disordered" evidence="1">
    <location>
        <begin position="363"/>
        <end position="388"/>
    </location>
</feature>
<reference evidence="2 3" key="1">
    <citation type="submission" date="2016-10" db="EMBL/GenBank/DDBJ databases">
        <title>Genome sequence of the basidiomycete white-rot fungus Trametes pubescens.</title>
        <authorList>
            <person name="Makela M.R."/>
            <person name="Granchi Z."/>
            <person name="Peng M."/>
            <person name="De Vries R.P."/>
            <person name="Grigoriev I."/>
            <person name="Riley R."/>
            <person name="Hilden K."/>
        </authorList>
    </citation>
    <scope>NUCLEOTIDE SEQUENCE [LARGE SCALE GENOMIC DNA]</scope>
    <source>
        <strain evidence="2 3">FBCC735</strain>
    </source>
</reference>
<accession>A0A1M2VTG7</accession>
<feature type="region of interest" description="Disordered" evidence="1">
    <location>
        <begin position="1"/>
        <end position="139"/>
    </location>
</feature>